<gene>
    <name evidence="2" type="ORF">C7374_11412</name>
</gene>
<dbReference type="RefSeq" id="WP_111576056.1">
    <property type="nucleotide sequence ID" value="NZ_JBHEEY010000025.1"/>
</dbReference>
<dbReference type="Proteomes" id="UP000249453">
    <property type="component" value="Unassembled WGS sequence"/>
</dbReference>
<reference evidence="2 3" key="1">
    <citation type="submission" date="2018-06" db="EMBL/GenBank/DDBJ databases">
        <title>Genomic Encyclopedia of Type Strains, Phase IV (KMG-IV): sequencing the most valuable type-strain genomes for metagenomic binning, comparative biology and taxonomic classification.</title>
        <authorList>
            <person name="Goeker M."/>
        </authorList>
    </citation>
    <scope>NUCLEOTIDE SEQUENCE [LARGE SCALE GENOMIC DNA]</scope>
    <source>
        <strain evidence="2 3">DSM 26720</strain>
    </source>
</reference>
<keyword evidence="3" id="KW-1185">Reference proteome</keyword>
<dbReference type="EMBL" id="QLMK01000014">
    <property type="protein sequence ID" value="RAK26327.1"/>
    <property type="molecule type" value="Genomic_DNA"/>
</dbReference>
<evidence type="ECO:0000313" key="2">
    <source>
        <dbReference type="EMBL" id="RAK26327.1"/>
    </source>
</evidence>
<comment type="caution">
    <text evidence="2">The sequence shown here is derived from an EMBL/GenBank/DDBJ whole genome shotgun (WGS) entry which is preliminary data.</text>
</comment>
<accession>A0A364JSP8</accession>
<organism evidence="2 3">
    <name type="scientific">Falsochrobactrum ovis</name>
    <dbReference type="NCBI Taxonomy" id="1293442"/>
    <lineage>
        <taxon>Bacteria</taxon>
        <taxon>Pseudomonadati</taxon>
        <taxon>Pseudomonadota</taxon>
        <taxon>Alphaproteobacteria</taxon>
        <taxon>Hyphomicrobiales</taxon>
        <taxon>Brucellaceae</taxon>
        <taxon>Falsochrobactrum</taxon>
    </lineage>
</organism>
<sequence>MSRPNKRRSIATPILTAAEFQAQGTSAAAVLSIANLHTGEVAAILRKTAVQLARSTGEHLGRRYRPSNDNCRRAARRAV</sequence>
<proteinExistence type="predicted"/>
<evidence type="ECO:0000313" key="3">
    <source>
        <dbReference type="Proteomes" id="UP000249453"/>
    </source>
</evidence>
<feature type="region of interest" description="Disordered" evidence="1">
    <location>
        <begin position="60"/>
        <end position="79"/>
    </location>
</feature>
<name>A0A364JSP8_9HYPH</name>
<dbReference type="AlphaFoldDB" id="A0A364JSP8"/>
<evidence type="ECO:0000256" key="1">
    <source>
        <dbReference type="SAM" id="MobiDB-lite"/>
    </source>
</evidence>
<dbReference type="OrthoDB" id="8450883at2"/>
<protein>
    <submittedName>
        <fullName evidence="2">Uncharacterized protein</fullName>
    </submittedName>
</protein>